<feature type="domain" description="Response regulatory" evidence="4">
    <location>
        <begin position="2"/>
        <end position="119"/>
    </location>
</feature>
<dbReference type="PANTHER" id="PTHR45138">
    <property type="entry name" value="REGULATORY COMPONENTS OF SENSORY TRANSDUCTION SYSTEM"/>
    <property type="match status" value="1"/>
</dbReference>
<dbReference type="InterPro" id="IPR000160">
    <property type="entry name" value="GGDEF_dom"/>
</dbReference>
<dbReference type="Gene3D" id="6.10.250.690">
    <property type="match status" value="1"/>
</dbReference>
<evidence type="ECO:0000313" key="7">
    <source>
        <dbReference type="Proteomes" id="UP000243205"/>
    </source>
</evidence>
<feature type="domain" description="GGDEF" evidence="5">
    <location>
        <begin position="168"/>
        <end position="300"/>
    </location>
</feature>
<dbReference type="InterPro" id="IPR001789">
    <property type="entry name" value="Sig_transdc_resp-reg_receiver"/>
</dbReference>
<sequence length="311" mass="34191">MRILIADDDCTSRAVLAAVLQKNGFEVLQTTNGAEAWQLLQQPQAPALAILDWVMPELDGLELVRRVRALATDRPPYLIMLTSRCAKVDVIAGLDAGANDYLTKPFDSGELRARVAVGRRMIELQEALVRSKELLAHQATHDALTGLYNRRAILARLQDEMARAQRGAALAIGSCDIDHFKRINDSYGHQTGDEVLCGLARLLTEQLRPFDSLGRFGGEEFLIVAPIKNGTCHVALFDRLCRQVANTPIVTRNGPLALTLSIGVACYRPTDDLDQLLARADAALYRAKEQGRNRVIYAACGEMDEATLIKS</sequence>
<dbReference type="Proteomes" id="UP000243205">
    <property type="component" value="Unassembled WGS sequence"/>
</dbReference>
<reference evidence="7" key="1">
    <citation type="submission" date="2016-10" db="EMBL/GenBank/DDBJ databases">
        <authorList>
            <person name="Varghese N."/>
            <person name="Submissions S."/>
        </authorList>
    </citation>
    <scope>NUCLEOTIDE SEQUENCE [LARGE SCALE GENOMIC DNA]</scope>
    <source>
        <strain evidence="7">DSM 8987</strain>
    </source>
</reference>
<dbReference type="FunFam" id="3.30.70.270:FF:000001">
    <property type="entry name" value="Diguanylate cyclase domain protein"/>
    <property type="match status" value="1"/>
</dbReference>
<dbReference type="InterPro" id="IPR029787">
    <property type="entry name" value="Nucleotide_cyclase"/>
</dbReference>
<name>A0A1G7C1F6_9BACT</name>
<accession>A0A1G7C1F6</accession>
<dbReference type="SMART" id="SM00267">
    <property type="entry name" value="GGDEF"/>
    <property type="match status" value="1"/>
</dbReference>
<keyword evidence="7" id="KW-1185">Reference proteome</keyword>
<evidence type="ECO:0000259" key="5">
    <source>
        <dbReference type="PROSITE" id="PS50887"/>
    </source>
</evidence>
<dbReference type="GO" id="GO:0052621">
    <property type="term" value="F:diguanylate cyclase activity"/>
    <property type="evidence" value="ECO:0007669"/>
    <property type="project" value="UniProtKB-EC"/>
</dbReference>
<dbReference type="SUPFAM" id="SSF55073">
    <property type="entry name" value="Nucleotide cyclase"/>
    <property type="match status" value="1"/>
</dbReference>
<dbReference type="OrthoDB" id="9778432at2"/>
<dbReference type="SUPFAM" id="SSF52172">
    <property type="entry name" value="CheY-like"/>
    <property type="match status" value="1"/>
</dbReference>
<dbReference type="EMBL" id="FNAQ01000008">
    <property type="protein sequence ID" value="SDE33109.1"/>
    <property type="molecule type" value="Genomic_DNA"/>
</dbReference>
<dbReference type="PANTHER" id="PTHR45138:SF9">
    <property type="entry name" value="DIGUANYLATE CYCLASE DGCM-RELATED"/>
    <property type="match status" value="1"/>
</dbReference>
<dbReference type="Pfam" id="PF00990">
    <property type="entry name" value="GGDEF"/>
    <property type="match status" value="1"/>
</dbReference>
<dbReference type="Gene3D" id="3.40.50.2300">
    <property type="match status" value="1"/>
</dbReference>
<dbReference type="SMART" id="SM00448">
    <property type="entry name" value="REC"/>
    <property type="match status" value="1"/>
</dbReference>
<dbReference type="InterPro" id="IPR050469">
    <property type="entry name" value="Diguanylate_Cyclase"/>
</dbReference>
<dbReference type="NCBIfam" id="TIGR00254">
    <property type="entry name" value="GGDEF"/>
    <property type="match status" value="1"/>
</dbReference>
<protein>
    <recommendedName>
        <fullName evidence="1">diguanylate cyclase</fullName>
        <ecNumber evidence="1">2.7.7.65</ecNumber>
    </recommendedName>
</protein>
<dbReference type="AlphaFoldDB" id="A0A1G7C1F6"/>
<dbReference type="EC" id="2.7.7.65" evidence="1"/>
<dbReference type="InterPro" id="IPR011006">
    <property type="entry name" value="CheY-like_superfamily"/>
</dbReference>
<organism evidence="6 7">
    <name type="scientific">Desulfuromonas thiophila</name>
    <dbReference type="NCBI Taxonomy" id="57664"/>
    <lineage>
        <taxon>Bacteria</taxon>
        <taxon>Pseudomonadati</taxon>
        <taxon>Thermodesulfobacteriota</taxon>
        <taxon>Desulfuromonadia</taxon>
        <taxon>Desulfuromonadales</taxon>
        <taxon>Desulfuromonadaceae</taxon>
        <taxon>Desulfuromonas</taxon>
    </lineage>
</organism>
<evidence type="ECO:0000313" key="6">
    <source>
        <dbReference type="EMBL" id="SDE33109.1"/>
    </source>
</evidence>
<proteinExistence type="predicted"/>
<dbReference type="PROSITE" id="PS50110">
    <property type="entry name" value="RESPONSE_REGULATORY"/>
    <property type="match status" value="1"/>
</dbReference>
<dbReference type="GO" id="GO:0043709">
    <property type="term" value="P:cell adhesion involved in single-species biofilm formation"/>
    <property type="evidence" value="ECO:0007669"/>
    <property type="project" value="TreeGrafter"/>
</dbReference>
<dbReference type="GO" id="GO:0000160">
    <property type="term" value="P:phosphorelay signal transduction system"/>
    <property type="evidence" value="ECO:0007669"/>
    <property type="project" value="InterPro"/>
</dbReference>
<gene>
    <name evidence="6" type="ORF">SAMN05661003_10834</name>
</gene>
<dbReference type="CDD" id="cd01949">
    <property type="entry name" value="GGDEF"/>
    <property type="match status" value="1"/>
</dbReference>
<comment type="catalytic activity">
    <reaction evidence="2">
        <text>2 GTP = 3',3'-c-di-GMP + 2 diphosphate</text>
        <dbReference type="Rhea" id="RHEA:24898"/>
        <dbReference type="ChEBI" id="CHEBI:33019"/>
        <dbReference type="ChEBI" id="CHEBI:37565"/>
        <dbReference type="ChEBI" id="CHEBI:58805"/>
        <dbReference type="EC" id="2.7.7.65"/>
    </reaction>
</comment>
<dbReference type="GO" id="GO:0005886">
    <property type="term" value="C:plasma membrane"/>
    <property type="evidence" value="ECO:0007669"/>
    <property type="project" value="TreeGrafter"/>
</dbReference>
<dbReference type="Pfam" id="PF00072">
    <property type="entry name" value="Response_reg"/>
    <property type="match status" value="1"/>
</dbReference>
<dbReference type="Gene3D" id="3.30.70.270">
    <property type="match status" value="1"/>
</dbReference>
<keyword evidence="3" id="KW-0597">Phosphoprotein</keyword>
<evidence type="ECO:0000256" key="3">
    <source>
        <dbReference type="PROSITE-ProRule" id="PRU00169"/>
    </source>
</evidence>
<dbReference type="RefSeq" id="WP_092078346.1">
    <property type="nucleotide sequence ID" value="NZ_CALFZY010000008.1"/>
</dbReference>
<feature type="modified residue" description="4-aspartylphosphate" evidence="3">
    <location>
        <position position="52"/>
    </location>
</feature>
<dbReference type="CDD" id="cd17574">
    <property type="entry name" value="REC_OmpR"/>
    <property type="match status" value="1"/>
</dbReference>
<dbReference type="STRING" id="57664.SAMN05661003_10834"/>
<dbReference type="PROSITE" id="PS50887">
    <property type="entry name" value="GGDEF"/>
    <property type="match status" value="1"/>
</dbReference>
<evidence type="ECO:0000259" key="4">
    <source>
        <dbReference type="PROSITE" id="PS50110"/>
    </source>
</evidence>
<evidence type="ECO:0000256" key="2">
    <source>
        <dbReference type="ARBA" id="ARBA00034247"/>
    </source>
</evidence>
<dbReference type="InterPro" id="IPR043128">
    <property type="entry name" value="Rev_trsase/Diguanyl_cyclase"/>
</dbReference>
<evidence type="ECO:0000256" key="1">
    <source>
        <dbReference type="ARBA" id="ARBA00012528"/>
    </source>
</evidence>
<dbReference type="GO" id="GO:1902201">
    <property type="term" value="P:negative regulation of bacterial-type flagellum-dependent cell motility"/>
    <property type="evidence" value="ECO:0007669"/>
    <property type="project" value="TreeGrafter"/>
</dbReference>